<dbReference type="GO" id="GO:0016884">
    <property type="term" value="F:carbon-nitrogen ligase activity, with glutamine as amido-N-donor"/>
    <property type="evidence" value="ECO:0007669"/>
    <property type="project" value="InterPro"/>
</dbReference>
<accession>A0A1E5L7L5</accession>
<keyword evidence="2" id="KW-1185">Reference proteome</keyword>
<organism evidence="1 2">
    <name type="scientific">Desulfuribacillus stibiiarsenatis</name>
    <dbReference type="NCBI Taxonomy" id="1390249"/>
    <lineage>
        <taxon>Bacteria</taxon>
        <taxon>Bacillati</taxon>
        <taxon>Bacillota</taxon>
        <taxon>Desulfuribacillia</taxon>
        <taxon>Desulfuribacillales</taxon>
        <taxon>Desulfuribacillaceae</taxon>
        <taxon>Desulfuribacillus</taxon>
    </lineage>
</organism>
<dbReference type="InterPro" id="IPR023168">
    <property type="entry name" value="GatB_Yqey_C_2"/>
</dbReference>
<dbReference type="OrthoDB" id="9794041at2"/>
<dbReference type="AlphaFoldDB" id="A0A1E5L7L5"/>
<dbReference type="STRING" id="1390249.BHU72_11465"/>
<dbReference type="GO" id="GO:0016740">
    <property type="term" value="F:transferase activity"/>
    <property type="evidence" value="ECO:0007669"/>
    <property type="project" value="UniProtKB-KW"/>
</dbReference>
<dbReference type="InterPro" id="IPR019004">
    <property type="entry name" value="YqeY/Aim41"/>
</dbReference>
<dbReference type="InterPro" id="IPR003789">
    <property type="entry name" value="Asn/Gln_tRNA_amidoTrase-B-like"/>
</dbReference>
<dbReference type="PANTHER" id="PTHR28055:SF1">
    <property type="entry name" value="ALTERED INHERITANCE OF MITOCHONDRIA PROTEIN 41, MITOCHONDRIAL"/>
    <property type="match status" value="1"/>
</dbReference>
<gene>
    <name evidence="1" type="ORF">BHU72_11465</name>
</gene>
<dbReference type="EMBL" id="MJAT01000006">
    <property type="protein sequence ID" value="OEH86152.1"/>
    <property type="molecule type" value="Genomic_DNA"/>
</dbReference>
<proteinExistence type="predicted"/>
<name>A0A1E5L7L5_9FIRM</name>
<protein>
    <submittedName>
        <fullName evidence="1">Aspartyl-tRNA amidotransferase</fullName>
    </submittedName>
</protein>
<keyword evidence="1" id="KW-0808">Transferase</keyword>
<dbReference type="SUPFAM" id="SSF89095">
    <property type="entry name" value="GatB/YqeY motif"/>
    <property type="match status" value="1"/>
</dbReference>
<dbReference type="InterPro" id="IPR042184">
    <property type="entry name" value="YqeY/Aim41_N"/>
</dbReference>
<dbReference type="Gene3D" id="1.10.1510.10">
    <property type="entry name" value="Uncharacterised protein YqeY/AIM41 PF09424, N-terminal domain"/>
    <property type="match status" value="1"/>
</dbReference>
<evidence type="ECO:0000313" key="2">
    <source>
        <dbReference type="Proteomes" id="UP000095255"/>
    </source>
</evidence>
<comment type="caution">
    <text evidence="1">The sequence shown here is derived from an EMBL/GenBank/DDBJ whole genome shotgun (WGS) entry which is preliminary data.</text>
</comment>
<sequence length="147" mass="16944">MSLKERLSDDMKLAMKEKNKFRLSVIRMVRSAIQNVEIDKKAELSDDEVLVVLNREIKQRKDSLHEFTKANREDLATKAAQEIDILMEYMPKQLTEQELELIVQEAVSETGATSKKDMGKVMQYLLNKVQGRADGKLVNQIVQKHLN</sequence>
<evidence type="ECO:0000313" key="1">
    <source>
        <dbReference type="EMBL" id="OEH86152.1"/>
    </source>
</evidence>
<reference evidence="1 2" key="1">
    <citation type="submission" date="2016-09" db="EMBL/GenBank/DDBJ databases">
        <title>Desulfuribacillus arsenicus sp. nov., an obligately anaerobic, dissimilatory arsenic- and antimonate-reducing bacterium isolated from anoxic sediments.</title>
        <authorList>
            <person name="Abin C.A."/>
            <person name="Hollibaugh J.T."/>
        </authorList>
    </citation>
    <scope>NUCLEOTIDE SEQUENCE [LARGE SCALE GENOMIC DNA]</scope>
    <source>
        <strain evidence="1 2">MLFW-2</strain>
    </source>
</reference>
<dbReference type="Proteomes" id="UP000095255">
    <property type="component" value="Unassembled WGS sequence"/>
</dbReference>
<dbReference type="Pfam" id="PF09424">
    <property type="entry name" value="YqeY"/>
    <property type="match status" value="1"/>
</dbReference>
<dbReference type="PANTHER" id="PTHR28055">
    <property type="entry name" value="ALTERED INHERITANCE OF MITOCHONDRIA PROTEIN 41, MITOCHONDRIAL"/>
    <property type="match status" value="1"/>
</dbReference>
<dbReference type="Gene3D" id="1.10.10.410">
    <property type="match status" value="1"/>
</dbReference>
<dbReference type="RefSeq" id="WP_069701381.1">
    <property type="nucleotide sequence ID" value="NZ_MJAT01000006.1"/>
</dbReference>